<keyword evidence="4 8" id="KW-1003">Cell membrane</keyword>
<dbReference type="PANTHER" id="PTHR30269">
    <property type="entry name" value="TRANSMEMBRANE PROTEIN YFCA"/>
    <property type="match status" value="1"/>
</dbReference>
<accession>A0A418YEQ4</accession>
<evidence type="ECO:0000256" key="4">
    <source>
        <dbReference type="ARBA" id="ARBA00022475"/>
    </source>
</evidence>
<comment type="caution">
    <text evidence="9">The sequence shown here is derived from an EMBL/GenBank/DDBJ whole genome shotgun (WGS) entry which is preliminary data.</text>
</comment>
<dbReference type="GO" id="GO:0005886">
    <property type="term" value="C:plasma membrane"/>
    <property type="evidence" value="ECO:0007669"/>
    <property type="project" value="UniProtKB-SubCell"/>
</dbReference>
<dbReference type="EMBL" id="QZCH01000012">
    <property type="protein sequence ID" value="RJG47632.1"/>
    <property type="molecule type" value="Genomic_DNA"/>
</dbReference>
<dbReference type="AlphaFoldDB" id="A0A418YEQ4"/>
<evidence type="ECO:0000256" key="3">
    <source>
        <dbReference type="ARBA" id="ARBA00022448"/>
    </source>
</evidence>
<dbReference type="OrthoDB" id="5472127at2"/>
<organism evidence="9 10">
    <name type="scientific">Motilimonas pumila</name>
    <dbReference type="NCBI Taxonomy" id="2303987"/>
    <lineage>
        <taxon>Bacteria</taxon>
        <taxon>Pseudomonadati</taxon>
        <taxon>Pseudomonadota</taxon>
        <taxon>Gammaproteobacteria</taxon>
        <taxon>Alteromonadales</taxon>
        <taxon>Alteromonadales genera incertae sedis</taxon>
        <taxon>Motilimonas</taxon>
    </lineage>
</organism>
<feature type="transmembrane region" description="Helical" evidence="8">
    <location>
        <begin position="115"/>
        <end position="141"/>
    </location>
</feature>
<evidence type="ECO:0000256" key="5">
    <source>
        <dbReference type="ARBA" id="ARBA00022692"/>
    </source>
</evidence>
<protein>
    <recommendedName>
        <fullName evidence="8">Probable membrane transporter protein</fullName>
    </recommendedName>
</protein>
<evidence type="ECO:0000256" key="1">
    <source>
        <dbReference type="ARBA" id="ARBA00004651"/>
    </source>
</evidence>
<dbReference type="Pfam" id="PF01925">
    <property type="entry name" value="TauE"/>
    <property type="match status" value="1"/>
</dbReference>
<dbReference type="InterPro" id="IPR052017">
    <property type="entry name" value="TSUP"/>
</dbReference>
<dbReference type="InterPro" id="IPR002781">
    <property type="entry name" value="TM_pro_TauE-like"/>
</dbReference>
<proteinExistence type="inferred from homology"/>
<reference evidence="9 10" key="1">
    <citation type="submission" date="2018-09" db="EMBL/GenBank/DDBJ databases">
        <authorList>
            <person name="Wang F."/>
        </authorList>
    </citation>
    <scope>NUCLEOTIDE SEQUENCE [LARGE SCALE GENOMIC DNA]</scope>
    <source>
        <strain evidence="9 10">PLHSC7-2</strain>
    </source>
</reference>
<feature type="transmembrane region" description="Helical" evidence="8">
    <location>
        <begin position="65"/>
        <end position="83"/>
    </location>
</feature>
<keyword evidence="10" id="KW-1185">Reference proteome</keyword>
<keyword evidence="5 8" id="KW-0812">Transmembrane</keyword>
<evidence type="ECO:0000313" key="9">
    <source>
        <dbReference type="EMBL" id="RJG47632.1"/>
    </source>
</evidence>
<evidence type="ECO:0000256" key="2">
    <source>
        <dbReference type="ARBA" id="ARBA00009142"/>
    </source>
</evidence>
<keyword evidence="6 8" id="KW-1133">Transmembrane helix</keyword>
<keyword evidence="3" id="KW-0813">Transport</keyword>
<comment type="similarity">
    <text evidence="2 8">Belongs to the 4-toluene sulfonate uptake permease (TSUP) (TC 2.A.102) family.</text>
</comment>
<dbReference type="PANTHER" id="PTHR30269:SF37">
    <property type="entry name" value="MEMBRANE TRANSPORTER PROTEIN"/>
    <property type="match status" value="1"/>
</dbReference>
<feature type="transmembrane region" description="Helical" evidence="8">
    <location>
        <begin position="153"/>
        <end position="174"/>
    </location>
</feature>
<dbReference type="Proteomes" id="UP000283255">
    <property type="component" value="Unassembled WGS sequence"/>
</dbReference>
<feature type="transmembrane region" description="Helical" evidence="8">
    <location>
        <begin position="6"/>
        <end position="29"/>
    </location>
</feature>
<feature type="transmembrane region" description="Helical" evidence="8">
    <location>
        <begin position="208"/>
        <end position="230"/>
    </location>
</feature>
<feature type="transmembrane region" description="Helical" evidence="8">
    <location>
        <begin position="90"/>
        <end position="109"/>
    </location>
</feature>
<comment type="subcellular location">
    <subcellularLocation>
        <location evidence="1 8">Cell membrane</location>
        <topology evidence="1 8">Multi-pass membrane protein</topology>
    </subcellularLocation>
</comment>
<evidence type="ECO:0000256" key="7">
    <source>
        <dbReference type="ARBA" id="ARBA00023136"/>
    </source>
</evidence>
<evidence type="ECO:0000313" key="10">
    <source>
        <dbReference type="Proteomes" id="UP000283255"/>
    </source>
</evidence>
<sequence>MLVIIIGAYLQSAIGFGLAIATAPVLYFLSPDYVPAPITMVAVGLSLTNAWHYRQDLSLKGLSHAILGRIPGTLAGGALLWYINAQQLSLLIGLTVLAAVAVSLLPVRIEPTPKRLAWAGFFSGLFGTSSGIGGPPMALLLQHQAANVIRANLAAFFLVSSLMSLAVQGASGYLTWHHVQLTWPLIPASFVGYWLAKRTNHLIAKHQLRMMSLVLCCVSGGAAVVGYVLMATS</sequence>
<feature type="transmembrane region" description="Helical" evidence="8">
    <location>
        <begin position="180"/>
        <end position="196"/>
    </location>
</feature>
<reference evidence="9 10" key="2">
    <citation type="submission" date="2019-01" db="EMBL/GenBank/DDBJ databases">
        <title>Motilimonas pumilus sp. nov., isolated from the gut of sea cucumber (Apostichopus japonicus).</title>
        <authorList>
            <person name="Wang F.-Q."/>
            <person name="Ren L.-H."/>
            <person name="Lin Y.-W."/>
            <person name="Sun G.-H."/>
            <person name="Du Z.-J."/>
            <person name="Zhao J.-X."/>
            <person name="Liu X.-J."/>
            <person name="Liu L.-J."/>
        </authorList>
    </citation>
    <scope>NUCLEOTIDE SEQUENCE [LARGE SCALE GENOMIC DNA]</scope>
    <source>
        <strain evidence="9 10">PLHSC7-2</strain>
    </source>
</reference>
<evidence type="ECO:0000256" key="6">
    <source>
        <dbReference type="ARBA" id="ARBA00022989"/>
    </source>
</evidence>
<evidence type="ECO:0000256" key="8">
    <source>
        <dbReference type="RuleBase" id="RU363041"/>
    </source>
</evidence>
<gene>
    <name evidence="9" type="ORF">D1Z90_10525</name>
</gene>
<name>A0A418YEQ4_9GAMM</name>
<keyword evidence="7 8" id="KW-0472">Membrane</keyword>